<evidence type="ECO:0000256" key="1">
    <source>
        <dbReference type="ARBA" id="ARBA00022448"/>
    </source>
</evidence>
<gene>
    <name evidence="3" type="ORF">HMPREF7215_1844</name>
</gene>
<evidence type="ECO:0000256" key="2">
    <source>
        <dbReference type="SAM" id="Phobius"/>
    </source>
</evidence>
<feature type="non-terminal residue" evidence="3">
    <location>
        <position position="1"/>
    </location>
</feature>
<feature type="transmembrane region" description="Helical" evidence="2">
    <location>
        <begin position="56"/>
        <end position="79"/>
    </location>
</feature>
<feature type="transmembrane region" description="Helical" evidence="2">
    <location>
        <begin position="189"/>
        <end position="208"/>
    </location>
</feature>
<proteinExistence type="predicted"/>
<evidence type="ECO:0000313" key="4">
    <source>
        <dbReference type="Proteomes" id="UP000006462"/>
    </source>
</evidence>
<dbReference type="Pfam" id="PF01554">
    <property type="entry name" value="MatE"/>
    <property type="match status" value="1"/>
</dbReference>
<dbReference type="InterPro" id="IPR002528">
    <property type="entry name" value="MATE_fam"/>
</dbReference>
<name>A0ABP2HS41_9BACT</name>
<dbReference type="PANTHER" id="PTHR43298">
    <property type="entry name" value="MULTIDRUG RESISTANCE PROTEIN NORM-RELATED"/>
    <property type="match status" value="1"/>
</dbReference>
<keyword evidence="1" id="KW-0813">Transport</keyword>
<reference evidence="3 4" key="1">
    <citation type="submission" date="2009-12" db="EMBL/GenBank/DDBJ databases">
        <authorList>
            <person name="Shrivastava S."/>
            <person name="Madupu R."/>
            <person name="Durkin A.S."/>
            <person name="Torralba M."/>
            <person name="Methe B."/>
            <person name="Sutton G.G."/>
            <person name="Strausberg R.L."/>
            <person name="Nelson K.E."/>
        </authorList>
    </citation>
    <scope>NUCLEOTIDE SEQUENCE [LARGE SCALE GENOMIC DNA]</scope>
    <source>
        <strain evidence="3 4">W5455</strain>
    </source>
</reference>
<keyword evidence="4" id="KW-1185">Reference proteome</keyword>
<keyword evidence="2" id="KW-0472">Membrane</keyword>
<organism evidence="3 4">
    <name type="scientific">Pyramidobacter piscolens W5455</name>
    <dbReference type="NCBI Taxonomy" id="352165"/>
    <lineage>
        <taxon>Bacteria</taxon>
        <taxon>Thermotogati</taxon>
        <taxon>Synergistota</taxon>
        <taxon>Synergistia</taxon>
        <taxon>Synergistales</taxon>
        <taxon>Dethiosulfovibrionaceae</taxon>
        <taxon>Pyramidobacter</taxon>
    </lineage>
</organism>
<feature type="transmembrane region" description="Helical" evidence="2">
    <location>
        <begin position="163"/>
        <end position="182"/>
    </location>
</feature>
<keyword evidence="2" id="KW-0812">Transmembrane</keyword>
<sequence>TVAAQAVSVLLSLAVIARRGLPFPFSRRDVRFNGAVIRRVLRLGFPIAFQDTLVNVSFLAITAIVNTLGVVAAAGIGIAERVCGFVMLVPSTYGQAMSTFTAQNVGAGLPQRANRALFYAIFSSLAAGLVMGWASYFHGDALTGLFVQGRPEVTAAGWDYLRAYSIDCLLTSFLFCFIGYFNGWGRTTFVMWQGIAGAFGVRIPVSWLMSRAVPVSVFKIGLATPCSSLLQIVLCAFAFFRFKKTTAAASLQDGKAPEKS</sequence>
<protein>
    <submittedName>
        <fullName evidence="3">MATE domain protein</fullName>
    </submittedName>
</protein>
<keyword evidence="2" id="KW-1133">Transmembrane helix</keyword>
<dbReference type="RefSeq" id="WP_009165466.1">
    <property type="nucleotide sequence ID" value="NZ_ADFP01000095.1"/>
</dbReference>
<accession>A0ABP2HS41</accession>
<dbReference type="PANTHER" id="PTHR43298:SF2">
    <property type="entry name" value="FMN_FAD EXPORTER YEEO-RELATED"/>
    <property type="match status" value="1"/>
</dbReference>
<evidence type="ECO:0000313" key="3">
    <source>
        <dbReference type="EMBL" id="EFB90123.1"/>
    </source>
</evidence>
<dbReference type="EMBL" id="ADFP01000095">
    <property type="protein sequence ID" value="EFB90123.1"/>
    <property type="molecule type" value="Genomic_DNA"/>
</dbReference>
<comment type="caution">
    <text evidence="3">The sequence shown here is derived from an EMBL/GenBank/DDBJ whole genome shotgun (WGS) entry which is preliminary data.</text>
</comment>
<feature type="transmembrane region" description="Helical" evidence="2">
    <location>
        <begin position="220"/>
        <end position="240"/>
    </location>
</feature>
<dbReference type="Proteomes" id="UP000006462">
    <property type="component" value="Unassembled WGS sequence"/>
</dbReference>
<feature type="transmembrane region" description="Helical" evidence="2">
    <location>
        <begin position="116"/>
        <end position="136"/>
    </location>
</feature>
<dbReference type="InterPro" id="IPR050222">
    <property type="entry name" value="MATE_MdtK"/>
</dbReference>